<dbReference type="EMBL" id="ML732170">
    <property type="protein sequence ID" value="KAB8077290.1"/>
    <property type="molecule type" value="Genomic_DNA"/>
</dbReference>
<protein>
    <submittedName>
        <fullName evidence="1">Uncharacterized protein</fullName>
    </submittedName>
</protein>
<evidence type="ECO:0000313" key="1">
    <source>
        <dbReference type="EMBL" id="KAB8077290.1"/>
    </source>
</evidence>
<dbReference type="AlphaFoldDB" id="A0A5N5XDR7"/>
<accession>A0A5N5XDR7</accession>
<sequence>MRRGSKPKAGAVIAGICFLIAELPMTARRMRISKCHFESSESSFLGYQTAFE</sequence>
<evidence type="ECO:0000313" key="2">
    <source>
        <dbReference type="Proteomes" id="UP000326565"/>
    </source>
</evidence>
<reference evidence="1 2" key="1">
    <citation type="submission" date="2019-04" db="EMBL/GenBank/DDBJ databases">
        <title>Friends and foes A comparative genomics study of 23 Aspergillus species from section Flavi.</title>
        <authorList>
            <consortium name="DOE Joint Genome Institute"/>
            <person name="Kjaerbolling I."/>
            <person name="Vesth T."/>
            <person name="Frisvad J.C."/>
            <person name="Nybo J.L."/>
            <person name="Theobald S."/>
            <person name="Kildgaard S."/>
            <person name="Isbrandt T."/>
            <person name="Kuo A."/>
            <person name="Sato A."/>
            <person name="Lyhne E.K."/>
            <person name="Kogle M.E."/>
            <person name="Wiebenga A."/>
            <person name="Kun R.S."/>
            <person name="Lubbers R.J."/>
            <person name="Makela M.R."/>
            <person name="Barry K."/>
            <person name="Chovatia M."/>
            <person name="Clum A."/>
            <person name="Daum C."/>
            <person name="Haridas S."/>
            <person name="He G."/>
            <person name="LaButti K."/>
            <person name="Lipzen A."/>
            <person name="Mondo S."/>
            <person name="Riley R."/>
            <person name="Salamov A."/>
            <person name="Simmons B.A."/>
            <person name="Magnuson J.K."/>
            <person name="Henrissat B."/>
            <person name="Mortensen U.H."/>
            <person name="Larsen T.O."/>
            <person name="Devries R.P."/>
            <person name="Grigoriev I.V."/>
            <person name="Machida M."/>
            <person name="Baker S.E."/>
            <person name="Andersen M.R."/>
        </authorList>
    </citation>
    <scope>NUCLEOTIDE SEQUENCE [LARGE SCALE GENOMIC DNA]</scope>
    <source>
        <strain evidence="1 2">CBS 151.66</strain>
    </source>
</reference>
<organism evidence="1 2">
    <name type="scientific">Aspergillus leporis</name>
    <dbReference type="NCBI Taxonomy" id="41062"/>
    <lineage>
        <taxon>Eukaryota</taxon>
        <taxon>Fungi</taxon>
        <taxon>Dikarya</taxon>
        <taxon>Ascomycota</taxon>
        <taxon>Pezizomycotina</taxon>
        <taxon>Eurotiomycetes</taxon>
        <taxon>Eurotiomycetidae</taxon>
        <taxon>Eurotiales</taxon>
        <taxon>Aspergillaceae</taxon>
        <taxon>Aspergillus</taxon>
        <taxon>Aspergillus subgen. Circumdati</taxon>
    </lineage>
</organism>
<gene>
    <name evidence="1" type="ORF">BDV29DRAFT_168424</name>
</gene>
<keyword evidence="2" id="KW-1185">Reference proteome</keyword>
<name>A0A5N5XDR7_9EURO</name>
<dbReference type="Proteomes" id="UP000326565">
    <property type="component" value="Unassembled WGS sequence"/>
</dbReference>
<proteinExistence type="predicted"/>